<name>A0ABD2YY78_9GENT</name>
<gene>
    <name evidence="3" type="ORF">ACH5RR_024566</name>
</gene>
<evidence type="ECO:0000313" key="3">
    <source>
        <dbReference type="EMBL" id="KAL3511849.1"/>
    </source>
</evidence>
<proteinExistence type="predicted"/>
<accession>A0ABD2YY78</accession>
<dbReference type="AlphaFoldDB" id="A0ABD2YY78"/>
<dbReference type="EMBL" id="JBJUIK010000011">
    <property type="protein sequence ID" value="KAL3511849.1"/>
    <property type="molecule type" value="Genomic_DNA"/>
</dbReference>
<reference evidence="3 4" key="1">
    <citation type="submission" date="2024-11" db="EMBL/GenBank/DDBJ databases">
        <title>A near-complete genome assembly of Cinchona calisaya.</title>
        <authorList>
            <person name="Lian D.C."/>
            <person name="Zhao X.W."/>
            <person name="Wei L."/>
        </authorList>
    </citation>
    <scope>NUCLEOTIDE SEQUENCE [LARGE SCALE GENOMIC DNA]</scope>
    <source>
        <tissue evidence="3">Nenye</tissue>
    </source>
</reference>
<dbReference type="SUPFAM" id="SSF56024">
    <property type="entry name" value="Phospholipase D/nuclease"/>
    <property type="match status" value="1"/>
</dbReference>
<keyword evidence="1" id="KW-0677">Repeat</keyword>
<keyword evidence="4" id="KW-1185">Reference proteome</keyword>
<keyword evidence="2" id="KW-0443">Lipid metabolism</keyword>
<dbReference type="GO" id="GO:0006629">
    <property type="term" value="P:lipid metabolic process"/>
    <property type="evidence" value="ECO:0007669"/>
    <property type="project" value="UniProtKB-KW"/>
</dbReference>
<dbReference type="InterPro" id="IPR015679">
    <property type="entry name" value="PLipase_D_fam"/>
</dbReference>
<sequence length="310" mass="35560">MDPVLLHAALYVTIYEVDRLHGEEEGEGIDRWVEILDEDKNPIRESSKIHVKLQFFEVAQDCSRAQGIRSSKFPGVHYTFFPQKTGCWVSLYQDAHVPDKFVSRIHLSGRKVYEPHRCWEDVFDAISNAKQLIYITGWSVYTEIILVRDSRRQKPGGNVTLRYGLMATHEETEQFFQGFTNFNRLLSHQKILVVDSNMPSGESQQRSIVSFVVAIDFCDGRYDAPFRTVQVQLFRYINAGAAFGFSDSPEDAAIAESGSVQAVLDWQRRRMEVMYKEVIKAWREKGLEEDPGDNLTFFCLGNLEVKKNGG</sequence>
<dbReference type="PANTHER" id="PTHR18896:SF115">
    <property type="entry name" value="PHOSPHOLIPASE D ALPHA 1"/>
    <property type="match status" value="1"/>
</dbReference>
<comment type="caution">
    <text evidence="3">The sequence shown here is derived from an EMBL/GenBank/DDBJ whole genome shotgun (WGS) entry which is preliminary data.</text>
</comment>
<dbReference type="PANTHER" id="PTHR18896">
    <property type="entry name" value="PHOSPHOLIPASE D"/>
    <property type="match status" value="1"/>
</dbReference>
<evidence type="ECO:0000256" key="1">
    <source>
        <dbReference type="ARBA" id="ARBA00022737"/>
    </source>
</evidence>
<evidence type="ECO:0000256" key="2">
    <source>
        <dbReference type="ARBA" id="ARBA00023098"/>
    </source>
</evidence>
<dbReference type="Proteomes" id="UP001630127">
    <property type="component" value="Unassembled WGS sequence"/>
</dbReference>
<protein>
    <submittedName>
        <fullName evidence="3">Uncharacterized protein</fullName>
    </submittedName>
</protein>
<evidence type="ECO:0000313" key="4">
    <source>
        <dbReference type="Proteomes" id="UP001630127"/>
    </source>
</evidence>
<organism evidence="3 4">
    <name type="scientific">Cinchona calisaya</name>
    <dbReference type="NCBI Taxonomy" id="153742"/>
    <lineage>
        <taxon>Eukaryota</taxon>
        <taxon>Viridiplantae</taxon>
        <taxon>Streptophyta</taxon>
        <taxon>Embryophyta</taxon>
        <taxon>Tracheophyta</taxon>
        <taxon>Spermatophyta</taxon>
        <taxon>Magnoliopsida</taxon>
        <taxon>eudicotyledons</taxon>
        <taxon>Gunneridae</taxon>
        <taxon>Pentapetalae</taxon>
        <taxon>asterids</taxon>
        <taxon>lamiids</taxon>
        <taxon>Gentianales</taxon>
        <taxon>Rubiaceae</taxon>
        <taxon>Cinchonoideae</taxon>
        <taxon>Cinchoneae</taxon>
        <taxon>Cinchona</taxon>
    </lineage>
</organism>